<evidence type="ECO:0000256" key="7">
    <source>
        <dbReference type="ARBA" id="ARBA00022723"/>
    </source>
</evidence>
<evidence type="ECO:0000256" key="3">
    <source>
        <dbReference type="ARBA" id="ARBA00004174"/>
    </source>
</evidence>
<keyword evidence="11 14" id="KW-0408">Iron</keyword>
<protein>
    <submittedName>
        <fullName evidence="16">CSON013237 protein</fullName>
    </submittedName>
</protein>
<dbReference type="SUPFAM" id="SSF48264">
    <property type="entry name" value="Cytochrome P450"/>
    <property type="match status" value="1"/>
</dbReference>
<dbReference type="GO" id="GO:0016705">
    <property type="term" value="F:oxidoreductase activity, acting on paired donors, with incorporation or reduction of molecular oxygen"/>
    <property type="evidence" value="ECO:0007669"/>
    <property type="project" value="InterPro"/>
</dbReference>
<dbReference type="PANTHER" id="PTHR24292:SF54">
    <property type="entry name" value="CYP9F3-RELATED"/>
    <property type="match status" value="1"/>
</dbReference>
<dbReference type="AlphaFoldDB" id="A0A336LNI4"/>
<evidence type="ECO:0000256" key="14">
    <source>
        <dbReference type="PIRSR" id="PIRSR602401-1"/>
    </source>
</evidence>
<dbReference type="Gene3D" id="1.10.630.10">
    <property type="entry name" value="Cytochrome P450"/>
    <property type="match status" value="1"/>
</dbReference>
<dbReference type="InterPro" id="IPR036396">
    <property type="entry name" value="Cyt_P450_sf"/>
</dbReference>
<evidence type="ECO:0000256" key="6">
    <source>
        <dbReference type="ARBA" id="ARBA00022617"/>
    </source>
</evidence>
<evidence type="ECO:0000256" key="10">
    <source>
        <dbReference type="ARBA" id="ARBA00023002"/>
    </source>
</evidence>
<comment type="cofactor">
    <cofactor evidence="1 14">
        <name>heme</name>
        <dbReference type="ChEBI" id="CHEBI:30413"/>
    </cofactor>
</comment>
<dbReference type="PANTHER" id="PTHR24292">
    <property type="entry name" value="CYTOCHROME P450"/>
    <property type="match status" value="1"/>
</dbReference>
<dbReference type="Pfam" id="PF00067">
    <property type="entry name" value="p450"/>
    <property type="match status" value="1"/>
</dbReference>
<name>A0A336LNI4_CULSO</name>
<evidence type="ECO:0000256" key="9">
    <source>
        <dbReference type="ARBA" id="ARBA00022848"/>
    </source>
</evidence>
<evidence type="ECO:0000313" key="16">
    <source>
        <dbReference type="EMBL" id="SSX19325.1"/>
    </source>
</evidence>
<gene>
    <name evidence="16" type="primary">CSON013237</name>
</gene>
<proteinExistence type="inferred from homology"/>
<dbReference type="CDD" id="cd11056">
    <property type="entry name" value="CYP6-like"/>
    <property type="match status" value="1"/>
</dbReference>
<evidence type="ECO:0000256" key="15">
    <source>
        <dbReference type="RuleBase" id="RU000461"/>
    </source>
</evidence>
<keyword evidence="8" id="KW-0256">Endoplasmic reticulum</keyword>
<dbReference type="FunFam" id="1.10.630.10:FF:000042">
    <property type="entry name" value="Cytochrome P450"/>
    <property type="match status" value="1"/>
</dbReference>
<keyword evidence="10 15" id="KW-0560">Oxidoreductase</keyword>
<dbReference type="OMA" id="MLEWAWL"/>
<keyword evidence="6 14" id="KW-0349">Heme</keyword>
<keyword evidence="13" id="KW-0472">Membrane</keyword>
<comment type="function">
    <text evidence="2">May be involved in the metabolism of insect hormones and in the breakdown of synthetic insecticides.</text>
</comment>
<evidence type="ECO:0000256" key="13">
    <source>
        <dbReference type="ARBA" id="ARBA00023136"/>
    </source>
</evidence>
<evidence type="ECO:0000256" key="12">
    <source>
        <dbReference type="ARBA" id="ARBA00023033"/>
    </source>
</evidence>
<accession>A0A336LNI4</accession>
<keyword evidence="7 14" id="KW-0479">Metal-binding</keyword>
<evidence type="ECO:0000256" key="5">
    <source>
        <dbReference type="ARBA" id="ARBA00010617"/>
    </source>
</evidence>
<dbReference type="GO" id="GO:0004497">
    <property type="term" value="F:monooxygenase activity"/>
    <property type="evidence" value="ECO:0007669"/>
    <property type="project" value="UniProtKB-KW"/>
</dbReference>
<dbReference type="InterPro" id="IPR017972">
    <property type="entry name" value="Cyt_P450_CS"/>
</dbReference>
<keyword evidence="9" id="KW-0492">Microsome</keyword>
<dbReference type="VEuPathDB" id="VectorBase:CSON013237"/>
<dbReference type="InterPro" id="IPR050476">
    <property type="entry name" value="Insect_CytP450_Detox"/>
</dbReference>
<evidence type="ECO:0000256" key="11">
    <source>
        <dbReference type="ARBA" id="ARBA00023004"/>
    </source>
</evidence>
<dbReference type="GO" id="GO:0020037">
    <property type="term" value="F:heme binding"/>
    <property type="evidence" value="ECO:0007669"/>
    <property type="project" value="InterPro"/>
</dbReference>
<comment type="similarity">
    <text evidence="5 15">Belongs to the cytochrome P450 family.</text>
</comment>
<dbReference type="EMBL" id="UFQT01000065">
    <property type="protein sequence ID" value="SSX19325.1"/>
    <property type="molecule type" value="Genomic_DNA"/>
</dbReference>
<evidence type="ECO:0000256" key="8">
    <source>
        <dbReference type="ARBA" id="ARBA00022824"/>
    </source>
</evidence>
<dbReference type="PROSITE" id="PS00086">
    <property type="entry name" value="CYTOCHROME_P450"/>
    <property type="match status" value="1"/>
</dbReference>
<evidence type="ECO:0000256" key="4">
    <source>
        <dbReference type="ARBA" id="ARBA00004406"/>
    </source>
</evidence>
<feature type="binding site" description="axial binding residue" evidence="14">
    <location>
        <position position="475"/>
    </location>
    <ligand>
        <name>heme</name>
        <dbReference type="ChEBI" id="CHEBI:30413"/>
    </ligand>
    <ligandPart>
        <name>Fe</name>
        <dbReference type="ChEBI" id="CHEBI:18248"/>
    </ligandPart>
</feature>
<dbReference type="PRINTS" id="PR00463">
    <property type="entry name" value="EP450I"/>
</dbReference>
<dbReference type="PRINTS" id="PR00385">
    <property type="entry name" value="P450"/>
</dbReference>
<dbReference type="GO" id="GO:0005789">
    <property type="term" value="C:endoplasmic reticulum membrane"/>
    <property type="evidence" value="ECO:0007669"/>
    <property type="project" value="UniProtKB-SubCell"/>
</dbReference>
<sequence>MSFILSVVLIVTVIFALYKYVTRKNNFFLERNVPFLKPVPLFGNQLRGMLRIESGPDMLLNMGSNYRDVPFIGWFDFMNPGLIVQSPEIIKQLCIKDFENFVNHRGFGESEIDELFNNSLFLMKDQRWKDMRATLSPAFTGAKMRMMFDLVKKCAQNMVSYCNEKCVNDNGNMTTEARDLFTRVTTDVIATCAFGLEVDCLRDPKNQIFENSKKILDFESPIFMLKFMAMTVMPKIAKWLEISVTPKATTEFFKNLVSDTISHRRKTNAFRPDVIQLLIQAMDGKLKHEIDKKDDEAGFATIEESEIGKKSGRRDWTDAEIAGQCFIFFLAGYETTATLLNFAAYQLAVDQEIQSKLYEEIQETKNRLDGDSISYEILMKMEYLDAFICECLRMYPPMIAIDRVCSKDTTIDDGKGNSFTIPKGMFVFFNPFAVHYNPKYYPNPAKFDPTRFLGENKKKIEPYTFISFGVGPRACIGSRFALMQAKLILYHILAHFSIHVSQKTVIPLRFSKGVRFEPEGSIIDLKIRN</sequence>
<reference evidence="16" key="1">
    <citation type="submission" date="2018-07" db="EMBL/GenBank/DDBJ databases">
        <authorList>
            <person name="Quirk P.G."/>
            <person name="Krulwich T.A."/>
        </authorList>
    </citation>
    <scope>NUCLEOTIDE SEQUENCE</scope>
</reference>
<evidence type="ECO:0000256" key="2">
    <source>
        <dbReference type="ARBA" id="ARBA00003690"/>
    </source>
</evidence>
<comment type="subcellular location">
    <subcellularLocation>
        <location evidence="4">Endoplasmic reticulum membrane</location>
        <topology evidence="4">Peripheral membrane protein</topology>
    </subcellularLocation>
    <subcellularLocation>
        <location evidence="3">Microsome membrane</location>
        <topology evidence="3">Peripheral membrane protein</topology>
    </subcellularLocation>
</comment>
<evidence type="ECO:0000256" key="1">
    <source>
        <dbReference type="ARBA" id="ARBA00001971"/>
    </source>
</evidence>
<dbReference type="InterPro" id="IPR001128">
    <property type="entry name" value="Cyt_P450"/>
</dbReference>
<keyword evidence="12 15" id="KW-0503">Monooxygenase</keyword>
<dbReference type="GO" id="GO:0005506">
    <property type="term" value="F:iron ion binding"/>
    <property type="evidence" value="ECO:0007669"/>
    <property type="project" value="InterPro"/>
</dbReference>
<organism evidence="16">
    <name type="scientific">Culicoides sonorensis</name>
    <name type="common">Biting midge</name>
    <dbReference type="NCBI Taxonomy" id="179676"/>
    <lineage>
        <taxon>Eukaryota</taxon>
        <taxon>Metazoa</taxon>
        <taxon>Ecdysozoa</taxon>
        <taxon>Arthropoda</taxon>
        <taxon>Hexapoda</taxon>
        <taxon>Insecta</taxon>
        <taxon>Pterygota</taxon>
        <taxon>Neoptera</taxon>
        <taxon>Endopterygota</taxon>
        <taxon>Diptera</taxon>
        <taxon>Nematocera</taxon>
        <taxon>Chironomoidea</taxon>
        <taxon>Ceratopogonidae</taxon>
        <taxon>Ceratopogoninae</taxon>
        <taxon>Culicoides</taxon>
        <taxon>Monoculicoides</taxon>
    </lineage>
</organism>
<dbReference type="InterPro" id="IPR002401">
    <property type="entry name" value="Cyt_P450_E_grp-I"/>
</dbReference>